<evidence type="ECO:0000256" key="1">
    <source>
        <dbReference type="ARBA" id="ARBA00004167"/>
    </source>
</evidence>
<keyword evidence="7" id="KW-1133">Transmembrane helix</keyword>
<evidence type="ECO:0000259" key="12">
    <source>
        <dbReference type="PROSITE" id="PS50089"/>
    </source>
</evidence>
<gene>
    <name evidence="13" type="ORF">CHIRRI_LOCUS3046</name>
</gene>
<dbReference type="AlphaFoldDB" id="A0A9P0IQL2"/>
<comment type="subcellular location">
    <subcellularLocation>
        <location evidence="1">Membrane</location>
        <topology evidence="1">Single-pass membrane protein</topology>
    </subcellularLocation>
</comment>
<evidence type="ECO:0000256" key="11">
    <source>
        <dbReference type="SAM" id="MobiDB-lite"/>
    </source>
</evidence>
<dbReference type="Pfam" id="PF13639">
    <property type="entry name" value="zf-RING_2"/>
    <property type="match status" value="1"/>
</dbReference>
<protein>
    <recommendedName>
        <fullName evidence="12">RING-type domain-containing protein</fullName>
    </recommendedName>
</protein>
<dbReference type="GO" id="GO:0008270">
    <property type="term" value="F:zinc ion binding"/>
    <property type="evidence" value="ECO:0007669"/>
    <property type="project" value="UniProtKB-KW"/>
</dbReference>
<dbReference type="Proteomes" id="UP001153620">
    <property type="component" value="Chromosome 1"/>
</dbReference>
<organism evidence="13 14">
    <name type="scientific">Chironomus riparius</name>
    <dbReference type="NCBI Taxonomy" id="315576"/>
    <lineage>
        <taxon>Eukaryota</taxon>
        <taxon>Metazoa</taxon>
        <taxon>Ecdysozoa</taxon>
        <taxon>Arthropoda</taxon>
        <taxon>Hexapoda</taxon>
        <taxon>Insecta</taxon>
        <taxon>Pterygota</taxon>
        <taxon>Neoptera</taxon>
        <taxon>Endopterygota</taxon>
        <taxon>Diptera</taxon>
        <taxon>Nematocera</taxon>
        <taxon>Chironomoidea</taxon>
        <taxon>Chironomidae</taxon>
        <taxon>Chironominae</taxon>
        <taxon>Chironomus</taxon>
    </lineage>
</organism>
<keyword evidence="5 10" id="KW-0863">Zinc-finger</keyword>
<evidence type="ECO:0000256" key="3">
    <source>
        <dbReference type="ARBA" id="ARBA00022692"/>
    </source>
</evidence>
<evidence type="ECO:0000256" key="7">
    <source>
        <dbReference type="ARBA" id="ARBA00022989"/>
    </source>
</evidence>
<dbReference type="SUPFAM" id="SSF57850">
    <property type="entry name" value="RING/U-box"/>
    <property type="match status" value="1"/>
</dbReference>
<feature type="compositionally biased region" description="Basic residues" evidence="11">
    <location>
        <begin position="91"/>
        <end position="107"/>
    </location>
</feature>
<keyword evidence="14" id="KW-1185">Reference proteome</keyword>
<name>A0A9P0IQL2_9DIPT</name>
<evidence type="ECO:0000256" key="10">
    <source>
        <dbReference type="PROSITE-ProRule" id="PRU00175"/>
    </source>
</evidence>
<feature type="domain" description="RING-type" evidence="12">
    <location>
        <begin position="33"/>
        <end position="74"/>
    </location>
</feature>
<evidence type="ECO:0000256" key="6">
    <source>
        <dbReference type="ARBA" id="ARBA00022833"/>
    </source>
</evidence>
<reference evidence="13" key="1">
    <citation type="submission" date="2022-01" db="EMBL/GenBank/DDBJ databases">
        <authorList>
            <person name="King R."/>
        </authorList>
    </citation>
    <scope>NUCLEOTIDE SEQUENCE</scope>
</reference>
<evidence type="ECO:0000313" key="14">
    <source>
        <dbReference type="Proteomes" id="UP001153620"/>
    </source>
</evidence>
<evidence type="ECO:0000256" key="2">
    <source>
        <dbReference type="ARBA" id="ARBA00022679"/>
    </source>
</evidence>
<proteinExistence type="inferred from homology"/>
<dbReference type="InterPro" id="IPR044602">
    <property type="entry name" value="ATL10/ATL72-79-like"/>
</dbReference>
<comment type="similarity">
    <text evidence="9">Belongs to the RING-type zinc finger family. ATL subfamily.</text>
</comment>
<evidence type="ECO:0000256" key="5">
    <source>
        <dbReference type="ARBA" id="ARBA00022771"/>
    </source>
</evidence>
<keyword evidence="3" id="KW-0812">Transmembrane</keyword>
<dbReference type="GO" id="GO:0016567">
    <property type="term" value="P:protein ubiquitination"/>
    <property type="evidence" value="ECO:0007669"/>
    <property type="project" value="InterPro"/>
</dbReference>
<keyword evidence="6" id="KW-0862">Zinc</keyword>
<dbReference type="InterPro" id="IPR001841">
    <property type="entry name" value="Znf_RING"/>
</dbReference>
<dbReference type="GO" id="GO:0016020">
    <property type="term" value="C:membrane"/>
    <property type="evidence" value="ECO:0007669"/>
    <property type="project" value="UniProtKB-SubCell"/>
</dbReference>
<evidence type="ECO:0000256" key="4">
    <source>
        <dbReference type="ARBA" id="ARBA00022723"/>
    </source>
</evidence>
<dbReference type="PANTHER" id="PTHR46905:SF7">
    <property type="entry name" value="RING-H2 FINGER PROTEIN ATL78"/>
    <property type="match status" value="1"/>
</dbReference>
<dbReference type="GO" id="GO:0016740">
    <property type="term" value="F:transferase activity"/>
    <property type="evidence" value="ECO:0007669"/>
    <property type="project" value="UniProtKB-KW"/>
</dbReference>
<keyword evidence="4" id="KW-0479">Metal-binding</keyword>
<dbReference type="Gene3D" id="3.30.40.10">
    <property type="entry name" value="Zinc/RING finger domain, C3HC4 (zinc finger)"/>
    <property type="match status" value="1"/>
</dbReference>
<keyword evidence="8" id="KW-0472">Membrane</keyword>
<accession>A0A9P0IQL2</accession>
<evidence type="ECO:0000256" key="8">
    <source>
        <dbReference type="ARBA" id="ARBA00023136"/>
    </source>
</evidence>
<evidence type="ECO:0000313" key="13">
    <source>
        <dbReference type="EMBL" id="CAH1713565.1"/>
    </source>
</evidence>
<keyword evidence="2" id="KW-0808">Transferase</keyword>
<feature type="region of interest" description="Disordered" evidence="11">
    <location>
        <begin position="84"/>
        <end position="110"/>
    </location>
</feature>
<dbReference type="EMBL" id="OU895877">
    <property type="protein sequence ID" value="CAH1713565.1"/>
    <property type="molecule type" value="Genomic_DNA"/>
</dbReference>
<dbReference type="SMART" id="SM00184">
    <property type="entry name" value="RING"/>
    <property type="match status" value="1"/>
</dbReference>
<evidence type="ECO:0000256" key="9">
    <source>
        <dbReference type="ARBA" id="ARBA00024209"/>
    </source>
</evidence>
<dbReference type="PANTHER" id="PTHR46905">
    <property type="entry name" value="RING-H2 FINGER PROTEIN ATL78"/>
    <property type="match status" value="1"/>
</dbReference>
<dbReference type="InterPro" id="IPR013083">
    <property type="entry name" value="Znf_RING/FYVE/PHD"/>
</dbReference>
<sequence length="157" mass="18458">MLTFFLKFSVKMNIEDLKVELYDSNKHNGTVKCKICYLKFLDDEKICILTCQHTFHHSCFNVYVKSKSSCPECQMEVIDTRNSRSLVKSNGNRRTRSSRRRQRRSRTRSTSLELAYIHVKPRVSGSPTRQRRYQQLDTELWGRESQAGTPDSNFNLI</sequence>
<dbReference type="PROSITE" id="PS50089">
    <property type="entry name" value="ZF_RING_2"/>
    <property type="match status" value="1"/>
</dbReference>
<reference evidence="13" key="2">
    <citation type="submission" date="2022-10" db="EMBL/GenBank/DDBJ databases">
        <authorList>
            <consortium name="ENA_rothamsted_submissions"/>
            <consortium name="culmorum"/>
            <person name="King R."/>
        </authorList>
    </citation>
    <scope>NUCLEOTIDE SEQUENCE</scope>
</reference>